<keyword evidence="8" id="KW-0546">Nucleotide metabolism</keyword>
<evidence type="ECO:0000256" key="6">
    <source>
        <dbReference type="ARBA" id="ARBA00022801"/>
    </source>
</evidence>
<dbReference type="GO" id="GO:0046872">
    <property type="term" value="F:metal ion binding"/>
    <property type="evidence" value="ECO:0007669"/>
    <property type="project" value="UniProtKB-KW"/>
</dbReference>
<evidence type="ECO:0000256" key="9">
    <source>
        <dbReference type="ARBA" id="ARBA00051875"/>
    </source>
</evidence>
<dbReference type="GO" id="GO:0036220">
    <property type="term" value="F:ITP diphosphatase activity"/>
    <property type="evidence" value="ECO:0007669"/>
    <property type="project" value="UniProtKB-EC"/>
</dbReference>
<evidence type="ECO:0000256" key="7">
    <source>
        <dbReference type="ARBA" id="ARBA00022842"/>
    </source>
</evidence>
<dbReference type="Pfam" id="PF01725">
    <property type="entry name" value="Ham1p_like"/>
    <property type="match status" value="1"/>
</dbReference>
<dbReference type="CDD" id="cd00515">
    <property type="entry name" value="HAM1"/>
    <property type="match status" value="1"/>
</dbReference>
<accession>A0A2M7Z3Z4</accession>
<evidence type="ECO:0000256" key="14">
    <source>
        <dbReference type="ARBA" id="ARBA00078805"/>
    </source>
</evidence>
<name>A0A2M7Z3Z4_9BACT</name>
<gene>
    <name evidence="17" type="ORF">CO146_00275</name>
</gene>
<dbReference type="GO" id="GO:0005829">
    <property type="term" value="C:cytosol"/>
    <property type="evidence" value="ECO:0007669"/>
    <property type="project" value="TreeGrafter"/>
</dbReference>
<keyword evidence="4" id="KW-0479">Metal-binding</keyword>
<dbReference type="Proteomes" id="UP000230178">
    <property type="component" value="Unassembled WGS sequence"/>
</dbReference>
<evidence type="ECO:0000256" key="2">
    <source>
        <dbReference type="ARBA" id="ARBA00008023"/>
    </source>
</evidence>
<dbReference type="GO" id="GO:0009146">
    <property type="term" value="P:purine nucleoside triphosphate catabolic process"/>
    <property type="evidence" value="ECO:0007669"/>
    <property type="project" value="UniProtKB-ARBA"/>
</dbReference>
<evidence type="ECO:0000313" key="18">
    <source>
        <dbReference type="Proteomes" id="UP000230178"/>
    </source>
</evidence>
<organism evidence="17 18">
    <name type="scientific">Candidatus Nealsonbacteria bacterium CG_4_9_14_3_um_filter_37_29</name>
    <dbReference type="NCBI Taxonomy" id="1974696"/>
    <lineage>
        <taxon>Bacteria</taxon>
        <taxon>Candidatus Nealsoniibacteriota</taxon>
    </lineage>
</organism>
<dbReference type="GO" id="GO:0009117">
    <property type="term" value="P:nucleotide metabolic process"/>
    <property type="evidence" value="ECO:0007669"/>
    <property type="project" value="UniProtKB-KW"/>
</dbReference>
<evidence type="ECO:0000256" key="10">
    <source>
        <dbReference type="ARBA" id="ARBA00052017"/>
    </source>
</evidence>
<evidence type="ECO:0000256" key="12">
    <source>
        <dbReference type="ARBA" id="ARBA00071289"/>
    </source>
</evidence>
<comment type="catalytic activity">
    <reaction evidence="10">
        <text>XTP + H2O = XMP + diphosphate + H(+)</text>
        <dbReference type="Rhea" id="RHEA:28610"/>
        <dbReference type="ChEBI" id="CHEBI:15377"/>
        <dbReference type="ChEBI" id="CHEBI:15378"/>
        <dbReference type="ChEBI" id="CHEBI:33019"/>
        <dbReference type="ChEBI" id="CHEBI:57464"/>
        <dbReference type="ChEBI" id="CHEBI:61314"/>
        <dbReference type="EC" id="3.6.1.66"/>
    </reaction>
</comment>
<keyword evidence="7" id="KW-0460">Magnesium</keyword>
<dbReference type="PANTHER" id="PTHR11067:SF9">
    <property type="entry name" value="INOSINE TRIPHOSPHATE PYROPHOSPHATASE"/>
    <property type="match status" value="1"/>
</dbReference>
<protein>
    <recommendedName>
        <fullName evidence="12">dITP/XTP pyrophosphatase</fullName>
        <ecNumber evidence="11">3.6.1.66</ecNumber>
    </recommendedName>
    <alternativeName>
        <fullName evidence="13">Non-canonical purine NTP pyrophosphatase</fullName>
    </alternativeName>
    <alternativeName>
        <fullName evidence="14">Non-standard purine NTP pyrophosphatase</fullName>
    </alternativeName>
    <alternativeName>
        <fullName evidence="16">Nucleoside-triphosphate diphosphatase</fullName>
    </alternativeName>
    <alternativeName>
        <fullName evidence="15">Nucleoside-triphosphate pyrophosphatase</fullName>
    </alternativeName>
</protein>
<dbReference type="GO" id="GO:0035870">
    <property type="term" value="F:dITP diphosphatase activity"/>
    <property type="evidence" value="ECO:0007669"/>
    <property type="project" value="UniProtKB-ARBA"/>
</dbReference>
<reference evidence="18" key="1">
    <citation type="submission" date="2017-09" db="EMBL/GenBank/DDBJ databases">
        <title>Depth-based differentiation of microbial function through sediment-hosted aquifers and enrichment of novel symbionts in the deep terrestrial subsurface.</title>
        <authorList>
            <person name="Probst A.J."/>
            <person name="Ladd B."/>
            <person name="Jarett J.K."/>
            <person name="Geller-Mcgrath D.E."/>
            <person name="Sieber C.M.K."/>
            <person name="Emerson J.B."/>
            <person name="Anantharaman K."/>
            <person name="Thomas B.C."/>
            <person name="Malmstrom R."/>
            <person name="Stieglmeier M."/>
            <person name="Klingl A."/>
            <person name="Woyke T."/>
            <person name="Ryan C.M."/>
            <person name="Banfield J.F."/>
        </authorList>
    </citation>
    <scope>NUCLEOTIDE SEQUENCE [LARGE SCALE GENOMIC DNA]</scope>
</reference>
<comment type="catalytic activity">
    <reaction evidence="9">
        <text>dITP + H2O = dIMP + diphosphate + H(+)</text>
        <dbReference type="Rhea" id="RHEA:28342"/>
        <dbReference type="ChEBI" id="CHEBI:15377"/>
        <dbReference type="ChEBI" id="CHEBI:15378"/>
        <dbReference type="ChEBI" id="CHEBI:33019"/>
        <dbReference type="ChEBI" id="CHEBI:61194"/>
        <dbReference type="ChEBI" id="CHEBI:61382"/>
        <dbReference type="EC" id="3.6.1.66"/>
    </reaction>
</comment>
<evidence type="ECO:0000256" key="16">
    <source>
        <dbReference type="ARBA" id="ARBA00083635"/>
    </source>
</evidence>
<comment type="caution">
    <text evidence="17">The sequence shown here is derived from an EMBL/GenBank/DDBJ whole genome shotgun (WGS) entry which is preliminary data.</text>
</comment>
<evidence type="ECO:0000256" key="5">
    <source>
        <dbReference type="ARBA" id="ARBA00022741"/>
    </source>
</evidence>
<evidence type="ECO:0000256" key="11">
    <source>
        <dbReference type="ARBA" id="ARBA00066468"/>
    </source>
</evidence>
<sequence>MKKLLIATNNPGKLKEYKELLKDLPLKLISLKNLGIKNKVNESGKTFEENAIKKAKFYSKLTGLTALADDGGLEIDYLKGEPGVKSRRWPGLQPTHHPPRRHLKATDEELIDFALKRLRGVPWPKRKAQFRVIIALAISGKEVLISEGKLKGIILTKPRGKLIPGYPFRPIFYLPKHRKSFSELSFKEEVKIGHRRKPIKKLLSFLKLEKFEISLI</sequence>
<evidence type="ECO:0000256" key="15">
    <source>
        <dbReference type="ARBA" id="ARBA00083186"/>
    </source>
</evidence>
<evidence type="ECO:0000256" key="8">
    <source>
        <dbReference type="ARBA" id="ARBA00023080"/>
    </source>
</evidence>
<dbReference type="EC" id="3.6.1.66" evidence="11"/>
<dbReference type="EMBL" id="PFVS01000007">
    <property type="protein sequence ID" value="PJA83906.1"/>
    <property type="molecule type" value="Genomic_DNA"/>
</dbReference>
<dbReference type="PANTHER" id="PTHR11067">
    <property type="entry name" value="INOSINE TRIPHOSPHATE PYROPHOSPHATASE/HAM1 PROTEIN"/>
    <property type="match status" value="1"/>
</dbReference>
<dbReference type="GO" id="GO:0036222">
    <property type="term" value="F:XTP diphosphatase activity"/>
    <property type="evidence" value="ECO:0007669"/>
    <property type="project" value="UniProtKB-ARBA"/>
</dbReference>
<evidence type="ECO:0000256" key="1">
    <source>
        <dbReference type="ARBA" id="ARBA00001946"/>
    </source>
</evidence>
<dbReference type="InterPro" id="IPR029001">
    <property type="entry name" value="ITPase-like_fam"/>
</dbReference>
<dbReference type="Gene3D" id="3.90.950.10">
    <property type="match status" value="1"/>
</dbReference>
<dbReference type="SUPFAM" id="SSF52972">
    <property type="entry name" value="ITPase-like"/>
    <property type="match status" value="1"/>
</dbReference>
<dbReference type="InterPro" id="IPR002637">
    <property type="entry name" value="RdgB/HAM1"/>
</dbReference>
<keyword evidence="6" id="KW-0378">Hydrolase</keyword>
<dbReference type="AlphaFoldDB" id="A0A2M7Z3Z4"/>
<comment type="cofactor">
    <cofactor evidence="1">
        <name>Mg(2+)</name>
        <dbReference type="ChEBI" id="CHEBI:18420"/>
    </cofactor>
</comment>
<dbReference type="FunFam" id="3.90.950.10:FF:000001">
    <property type="entry name" value="dITP/XTP pyrophosphatase"/>
    <property type="match status" value="1"/>
</dbReference>
<proteinExistence type="inferred from homology"/>
<evidence type="ECO:0000256" key="3">
    <source>
        <dbReference type="ARBA" id="ARBA00011738"/>
    </source>
</evidence>
<keyword evidence="5" id="KW-0547">Nucleotide-binding</keyword>
<evidence type="ECO:0000313" key="17">
    <source>
        <dbReference type="EMBL" id="PJA83906.1"/>
    </source>
</evidence>
<evidence type="ECO:0000256" key="4">
    <source>
        <dbReference type="ARBA" id="ARBA00022723"/>
    </source>
</evidence>
<comment type="similarity">
    <text evidence="2">Belongs to the HAM1 NTPase family.</text>
</comment>
<dbReference type="GO" id="GO:0000166">
    <property type="term" value="F:nucleotide binding"/>
    <property type="evidence" value="ECO:0007669"/>
    <property type="project" value="UniProtKB-KW"/>
</dbReference>
<evidence type="ECO:0000256" key="13">
    <source>
        <dbReference type="ARBA" id="ARBA00075987"/>
    </source>
</evidence>
<comment type="subunit">
    <text evidence="3">Homodimer.</text>
</comment>